<evidence type="ECO:0000313" key="1">
    <source>
        <dbReference type="EMBL" id="ORB48607.1"/>
    </source>
</evidence>
<evidence type="ECO:0000313" key="2">
    <source>
        <dbReference type="Proteomes" id="UP000192434"/>
    </source>
</evidence>
<comment type="caution">
    <text evidence="1">The sequence shown here is derived from an EMBL/GenBank/DDBJ whole genome shotgun (WGS) entry which is preliminary data.</text>
</comment>
<gene>
    <name evidence="1" type="ORF">BST43_24345</name>
</gene>
<protein>
    <submittedName>
        <fullName evidence="1">Uncharacterized protein</fullName>
    </submittedName>
</protein>
<dbReference type="Proteomes" id="UP000192434">
    <property type="component" value="Unassembled WGS sequence"/>
</dbReference>
<name>A0A1X0IKR4_9MYCO</name>
<proteinExistence type="predicted"/>
<dbReference type="EMBL" id="MVII01000045">
    <property type="protein sequence ID" value="ORB48607.1"/>
    <property type="molecule type" value="Genomic_DNA"/>
</dbReference>
<dbReference type="AlphaFoldDB" id="A0A1X0IKR4"/>
<sequence length="412" mass="45608">MRRIRERILRVSIDELVEAEPSLDEEAVRAVESNGVVVKNQWVYYYDSAIRVLRPHVGPNLIASVAVANYEDPEKEQEISQVLSDRPRGLAAVQVGLSVQDRHEVNATSCTLLPEYGPLSGTEVEFAADIFTTLAKRYAGWVFVGWRHTQPGNPLFGIANRWHKLIHDWRYETDADIFHIGVPAGLHQPSSPFLLVDPIQGITHFDEAWQRAIDLGVSPAEGMLVAWAILAANRQPVGQQRRSALANWAAIDRGGVQAISSALSTENDSSDPANVPDFEQILVAGRRFLGAWLNTFELSRREPQIDYATGDLKVSQRYAPDSVSKATRQDPDSEPARTTLWSTLVIYDDETLRALPVALAKNQPAMDLRPDGFAFAFPSPGPEFLEWIPSGASNRILVRGTDGGWTPVQVAT</sequence>
<organism evidence="1 2">
    <name type="scientific">Mycobacteroides saopaulense</name>
    <dbReference type="NCBI Taxonomy" id="1578165"/>
    <lineage>
        <taxon>Bacteria</taxon>
        <taxon>Bacillati</taxon>
        <taxon>Actinomycetota</taxon>
        <taxon>Actinomycetes</taxon>
        <taxon>Mycobacteriales</taxon>
        <taxon>Mycobacteriaceae</taxon>
        <taxon>Mycobacteroides</taxon>
    </lineage>
</organism>
<reference evidence="1 2" key="1">
    <citation type="submission" date="2016-12" db="EMBL/GenBank/DDBJ databases">
        <title>The new phylogeny of genus Mycobacterium.</title>
        <authorList>
            <person name="Tortoli E."/>
            <person name="Trovato A."/>
            <person name="Cirillo D.M."/>
        </authorList>
    </citation>
    <scope>NUCLEOTIDE SEQUENCE [LARGE SCALE GENOMIC DNA]</scope>
    <source>
        <strain evidence="1 2">CCUG 66554</strain>
    </source>
</reference>
<accession>A0A1X0IKR4</accession>